<protein>
    <submittedName>
        <fullName evidence="2">F-box/RNI superfamily protein, putative</fullName>
    </submittedName>
</protein>
<dbReference type="EnsemblPlants" id="AES86735">
    <property type="protein sequence ID" value="AES86735"/>
    <property type="gene ID" value="MTR_4g014260"/>
</dbReference>
<name>G7JKM9_MEDTR</name>
<dbReference type="InterPro" id="IPR053781">
    <property type="entry name" value="F-box_AtFBL13-like"/>
</dbReference>
<dbReference type="PaxDb" id="3880-AES86735"/>
<feature type="domain" description="F-box" evidence="1">
    <location>
        <begin position="25"/>
        <end position="61"/>
    </location>
</feature>
<evidence type="ECO:0000259" key="1">
    <source>
        <dbReference type="PROSITE" id="PS50181"/>
    </source>
</evidence>
<accession>G7JKM9</accession>
<dbReference type="EMBL" id="CM001220">
    <property type="protein sequence ID" value="AES86735.2"/>
    <property type="molecule type" value="Genomic_DNA"/>
</dbReference>
<evidence type="ECO:0000313" key="2">
    <source>
        <dbReference type="EMBL" id="AES86735.2"/>
    </source>
</evidence>
<dbReference type="eggNOG" id="ENOG502S4YB">
    <property type="taxonomic scope" value="Eukaryota"/>
</dbReference>
<evidence type="ECO:0000313" key="3">
    <source>
        <dbReference type="EnsemblPlants" id="AES86735"/>
    </source>
</evidence>
<reference evidence="2 4" key="2">
    <citation type="journal article" date="2014" name="BMC Genomics">
        <title>An improved genome release (version Mt4.0) for the model legume Medicago truncatula.</title>
        <authorList>
            <person name="Tang H."/>
            <person name="Krishnakumar V."/>
            <person name="Bidwell S."/>
            <person name="Rosen B."/>
            <person name="Chan A."/>
            <person name="Zhou S."/>
            <person name="Gentzbittel L."/>
            <person name="Childs K.L."/>
            <person name="Yandell M."/>
            <person name="Gundlach H."/>
            <person name="Mayer K.F."/>
            <person name="Schwartz D.C."/>
            <person name="Town C.D."/>
        </authorList>
    </citation>
    <scope>GENOME REANNOTATION</scope>
    <source>
        <strain evidence="3 4">cv. Jemalong A17</strain>
    </source>
</reference>
<dbReference type="PANTHER" id="PTHR32212:SF269">
    <property type="entry name" value="F-BOX_RNI_FBD-LIKE DOMAIN PROTEIN"/>
    <property type="match status" value="1"/>
</dbReference>
<dbReference type="Proteomes" id="UP000002051">
    <property type="component" value="Chromosome 4"/>
</dbReference>
<reference evidence="2 4" key="1">
    <citation type="journal article" date="2011" name="Nature">
        <title>The Medicago genome provides insight into the evolution of rhizobial symbioses.</title>
        <authorList>
            <person name="Young N.D."/>
            <person name="Debelle F."/>
            <person name="Oldroyd G.E."/>
            <person name="Geurts R."/>
            <person name="Cannon S.B."/>
            <person name="Udvardi M.K."/>
            <person name="Benedito V.A."/>
            <person name="Mayer K.F."/>
            <person name="Gouzy J."/>
            <person name="Schoof H."/>
            <person name="Van de Peer Y."/>
            <person name="Proost S."/>
            <person name="Cook D.R."/>
            <person name="Meyers B.C."/>
            <person name="Spannagl M."/>
            <person name="Cheung F."/>
            <person name="De Mita S."/>
            <person name="Krishnakumar V."/>
            <person name="Gundlach H."/>
            <person name="Zhou S."/>
            <person name="Mudge J."/>
            <person name="Bharti A.K."/>
            <person name="Murray J.D."/>
            <person name="Naoumkina M.A."/>
            <person name="Rosen B."/>
            <person name="Silverstein K.A."/>
            <person name="Tang H."/>
            <person name="Rombauts S."/>
            <person name="Zhao P.X."/>
            <person name="Zhou P."/>
            <person name="Barbe V."/>
            <person name="Bardou P."/>
            <person name="Bechner M."/>
            <person name="Bellec A."/>
            <person name="Berger A."/>
            <person name="Berges H."/>
            <person name="Bidwell S."/>
            <person name="Bisseling T."/>
            <person name="Choisne N."/>
            <person name="Couloux A."/>
            <person name="Denny R."/>
            <person name="Deshpande S."/>
            <person name="Dai X."/>
            <person name="Doyle J.J."/>
            <person name="Dudez A.M."/>
            <person name="Farmer A.D."/>
            <person name="Fouteau S."/>
            <person name="Franken C."/>
            <person name="Gibelin C."/>
            <person name="Gish J."/>
            <person name="Goldstein S."/>
            <person name="Gonzalez A.J."/>
            <person name="Green P.J."/>
            <person name="Hallab A."/>
            <person name="Hartog M."/>
            <person name="Hua A."/>
            <person name="Humphray S.J."/>
            <person name="Jeong D.H."/>
            <person name="Jing Y."/>
            <person name="Jocker A."/>
            <person name="Kenton S.M."/>
            <person name="Kim D.J."/>
            <person name="Klee K."/>
            <person name="Lai H."/>
            <person name="Lang C."/>
            <person name="Lin S."/>
            <person name="Macmil S.L."/>
            <person name="Magdelenat G."/>
            <person name="Matthews L."/>
            <person name="McCorrison J."/>
            <person name="Monaghan E.L."/>
            <person name="Mun J.H."/>
            <person name="Najar F.Z."/>
            <person name="Nicholson C."/>
            <person name="Noirot C."/>
            <person name="O'Bleness M."/>
            <person name="Paule C.R."/>
            <person name="Poulain J."/>
            <person name="Prion F."/>
            <person name="Qin B."/>
            <person name="Qu C."/>
            <person name="Retzel E.F."/>
            <person name="Riddle C."/>
            <person name="Sallet E."/>
            <person name="Samain S."/>
            <person name="Samson N."/>
            <person name="Sanders I."/>
            <person name="Saurat O."/>
            <person name="Scarpelli C."/>
            <person name="Schiex T."/>
            <person name="Segurens B."/>
            <person name="Severin A.J."/>
            <person name="Sherrier D.J."/>
            <person name="Shi R."/>
            <person name="Sims S."/>
            <person name="Singer S.R."/>
            <person name="Sinharoy S."/>
            <person name="Sterck L."/>
            <person name="Viollet A."/>
            <person name="Wang B.B."/>
            <person name="Wang K."/>
            <person name="Wang M."/>
            <person name="Wang X."/>
            <person name="Warfsmann J."/>
            <person name="Weissenbach J."/>
            <person name="White D.D."/>
            <person name="White J.D."/>
            <person name="Wiley G.B."/>
            <person name="Wincker P."/>
            <person name="Xing Y."/>
            <person name="Yang L."/>
            <person name="Yao Z."/>
            <person name="Ying F."/>
            <person name="Zhai J."/>
            <person name="Zhou L."/>
            <person name="Zuber A."/>
            <person name="Denarie J."/>
            <person name="Dixon R.A."/>
            <person name="May G.D."/>
            <person name="Schwartz D.C."/>
            <person name="Rogers J."/>
            <person name="Quetier F."/>
            <person name="Town C.D."/>
            <person name="Roe B.A."/>
        </authorList>
    </citation>
    <scope>NUCLEOTIDE SEQUENCE [LARGE SCALE GENOMIC DNA]</scope>
    <source>
        <strain evidence="2">A17</strain>
        <strain evidence="3 4">cv. Jemalong A17</strain>
    </source>
</reference>
<dbReference type="CDD" id="cd22160">
    <property type="entry name" value="F-box_AtFBL13-like"/>
    <property type="match status" value="1"/>
</dbReference>
<dbReference type="AlphaFoldDB" id="G7JKM9"/>
<dbReference type="Pfam" id="PF00646">
    <property type="entry name" value="F-box"/>
    <property type="match status" value="1"/>
</dbReference>
<keyword evidence="4" id="KW-1185">Reference proteome</keyword>
<dbReference type="OrthoDB" id="1848700at2759"/>
<dbReference type="InterPro" id="IPR036047">
    <property type="entry name" value="F-box-like_dom_sf"/>
</dbReference>
<sequence>MSGSACEIMIPLSPKRIKLSESENEDRLSDLPESIILHILSFLNTNHAVQTCVLSTRYKDLWKRLPTLTLHSSDFGAYKKFTRLVSKVLFLRDSSIALQALDFKRSNGRFEPKLEKIVNYALSHNVKRLGLHFNGDIAQIPSTVFSCQALTHLKLSIYNGGRDHETPFPKSLNLPALTNLQLGDFVFDVDDNDCAEPFSIFNRLNSLLMCNCVVRGGKTLRISSVTLVNLTIYHDRSIYYEIDLCTPSLWKFVFTGTPYLSLSGSSISSLKHVDIDAEVESSQRAPLVFLLSWLVVFANIKSLTVTATTLQVLSLYPDVLKIRLPSLHNLKSLKVRMEELLYGFRMTLRDIKLQNAKSKREAARIRKAFKEGLEPPSPVPDGIVDFLCQNSPLVEVDYIKCRRCCCLLIYIIKMVFRRWMRGNGGGKCSGTVRMSLHGGTKGACMHVSTPTLKSNGTEKEWEK</sequence>
<dbReference type="SUPFAM" id="SSF81383">
    <property type="entry name" value="F-box domain"/>
    <property type="match status" value="1"/>
</dbReference>
<reference evidence="3" key="3">
    <citation type="submission" date="2015-04" db="UniProtKB">
        <authorList>
            <consortium name="EnsemblPlants"/>
        </authorList>
    </citation>
    <scope>IDENTIFICATION</scope>
    <source>
        <strain evidence="3">cv. Jemalong A17</strain>
    </source>
</reference>
<dbReference type="SUPFAM" id="SSF52047">
    <property type="entry name" value="RNI-like"/>
    <property type="match status" value="1"/>
</dbReference>
<dbReference type="InterPro" id="IPR001810">
    <property type="entry name" value="F-box_dom"/>
</dbReference>
<dbReference type="PROSITE" id="PS50181">
    <property type="entry name" value="FBOX"/>
    <property type="match status" value="1"/>
</dbReference>
<accession>A0A0C3WRW7</accession>
<evidence type="ECO:0000313" key="4">
    <source>
        <dbReference type="Proteomes" id="UP000002051"/>
    </source>
</evidence>
<proteinExistence type="predicted"/>
<gene>
    <name evidence="3" type="primary">11411546</name>
    <name evidence="2" type="ordered locus">MTR_4g014260</name>
</gene>
<dbReference type="Gene3D" id="1.20.1280.50">
    <property type="match status" value="1"/>
</dbReference>
<dbReference type="ExpressionAtlas" id="G7JKM9">
    <property type="expression patterns" value="differential"/>
</dbReference>
<organism evidence="2 4">
    <name type="scientific">Medicago truncatula</name>
    <name type="common">Barrel medic</name>
    <name type="synonym">Medicago tribuloides</name>
    <dbReference type="NCBI Taxonomy" id="3880"/>
    <lineage>
        <taxon>Eukaryota</taxon>
        <taxon>Viridiplantae</taxon>
        <taxon>Streptophyta</taxon>
        <taxon>Embryophyta</taxon>
        <taxon>Tracheophyta</taxon>
        <taxon>Spermatophyta</taxon>
        <taxon>Magnoliopsida</taxon>
        <taxon>eudicotyledons</taxon>
        <taxon>Gunneridae</taxon>
        <taxon>Pentapetalae</taxon>
        <taxon>rosids</taxon>
        <taxon>fabids</taxon>
        <taxon>Fabales</taxon>
        <taxon>Fabaceae</taxon>
        <taxon>Papilionoideae</taxon>
        <taxon>50 kb inversion clade</taxon>
        <taxon>NPAAA clade</taxon>
        <taxon>Hologalegina</taxon>
        <taxon>IRL clade</taxon>
        <taxon>Trifolieae</taxon>
        <taxon>Medicago</taxon>
    </lineage>
</organism>
<dbReference type="PANTHER" id="PTHR32212">
    <property type="entry name" value="CYCLIN-LIKE F-BOX"/>
    <property type="match status" value="1"/>
</dbReference>